<protein>
    <submittedName>
        <fullName evidence="2">Uncharacterized protein</fullName>
    </submittedName>
</protein>
<evidence type="ECO:0000313" key="2">
    <source>
        <dbReference type="WBParaSite" id="PSAMB.scaffold2515size22802.g18067.t1"/>
    </source>
</evidence>
<dbReference type="AlphaFoldDB" id="A0A914VW55"/>
<sequence length="112" mass="12011">MDLFSVSYLYVYPYTLATCPKLHTRLPTLVAVDACNFMPHRQHGLTTYIRHRAAARGVAAAVGSLVPFPRFTPDRLSAVDIGSVAVVYASSVAVSHACGDLAPACVRPVDAH</sequence>
<dbReference type="Proteomes" id="UP000887566">
    <property type="component" value="Unplaced"/>
</dbReference>
<reference evidence="2" key="1">
    <citation type="submission" date="2022-11" db="UniProtKB">
        <authorList>
            <consortium name="WormBaseParasite"/>
        </authorList>
    </citation>
    <scope>IDENTIFICATION</scope>
</reference>
<proteinExistence type="predicted"/>
<evidence type="ECO:0000313" key="1">
    <source>
        <dbReference type="Proteomes" id="UP000887566"/>
    </source>
</evidence>
<dbReference type="WBParaSite" id="PSAMB.scaffold2515size22802.g18067.t1">
    <property type="protein sequence ID" value="PSAMB.scaffold2515size22802.g18067.t1"/>
    <property type="gene ID" value="PSAMB.scaffold2515size22802.g18067"/>
</dbReference>
<organism evidence="1 2">
    <name type="scientific">Plectus sambesii</name>
    <dbReference type="NCBI Taxonomy" id="2011161"/>
    <lineage>
        <taxon>Eukaryota</taxon>
        <taxon>Metazoa</taxon>
        <taxon>Ecdysozoa</taxon>
        <taxon>Nematoda</taxon>
        <taxon>Chromadorea</taxon>
        <taxon>Plectida</taxon>
        <taxon>Plectina</taxon>
        <taxon>Plectoidea</taxon>
        <taxon>Plectidae</taxon>
        <taxon>Plectus</taxon>
    </lineage>
</organism>
<accession>A0A914VW55</accession>
<keyword evidence="1" id="KW-1185">Reference proteome</keyword>
<name>A0A914VW55_9BILA</name>